<gene>
    <name evidence="1" type="ORF">C7435_0656</name>
</gene>
<dbReference type="Proteomes" id="UP000273675">
    <property type="component" value="Unassembled WGS sequence"/>
</dbReference>
<proteinExistence type="predicted"/>
<dbReference type="OrthoDB" id="7630953at2"/>
<evidence type="ECO:0000313" key="1">
    <source>
        <dbReference type="EMBL" id="RKR02717.1"/>
    </source>
</evidence>
<evidence type="ECO:0000313" key="2">
    <source>
        <dbReference type="Proteomes" id="UP000273675"/>
    </source>
</evidence>
<accession>A0A495DKA7</accession>
<dbReference type="EMBL" id="RBIM01000002">
    <property type="protein sequence ID" value="RKR02717.1"/>
    <property type="molecule type" value="Genomic_DNA"/>
</dbReference>
<reference evidence="1 2" key="1">
    <citation type="submission" date="2018-10" db="EMBL/GenBank/DDBJ databases">
        <title>Genomic Encyclopedia of Type Strains, Phase IV (KMG-IV): sequencing the most valuable type-strain genomes for metagenomic binning, comparative biology and taxonomic classification.</title>
        <authorList>
            <person name="Goeker M."/>
        </authorList>
    </citation>
    <scope>NUCLEOTIDE SEQUENCE [LARGE SCALE GENOMIC DNA]</scope>
    <source>
        <strain evidence="1 2">DSM 4734</strain>
    </source>
</reference>
<comment type="caution">
    <text evidence="1">The sequence shown here is derived from an EMBL/GenBank/DDBJ whole genome shotgun (WGS) entry which is preliminary data.</text>
</comment>
<organism evidence="1 2">
    <name type="scientific">Maricaulis maris</name>
    <dbReference type="NCBI Taxonomy" id="74318"/>
    <lineage>
        <taxon>Bacteria</taxon>
        <taxon>Pseudomonadati</taxon>
        <taxon>Pseudomonadota</taxon>
        <taxon>Alphaproteobacteria</taxon>
        <taxon>Maricaulales</taxon>
        <taxon>Maricaulaceae</taxon>
        <taxon>Maricaulis</taxon>
    </lineage>
</organism>
<protein>
    <submittedName>
        <fullName evidence="1">Uncharacterized protein</fullName>
    </submittedName>
</protein>
<dbReference type="RefSeq" id="WP_121210034.1">
    <property type="nucleotide sequence ID" value="NZ_RBIM01000002.1"/>
</dbReference>
<name>A0A495DKA7_9PROT</name>
<dbReference type="AlphaFoldDB" id="A0A495DKA7"/>
<sequence length="104" mass="10703">MLLNSIVLAAALQASPIQPLLDNALQVSSDAGSYVTYFHEDGTYTTNAGISGTWHVEDGELCVVRATGEAGCAPIESGLALGSSWTAPNAATGAMVTYTIIARD</sequence>